<keyword evidence="2" id="KW-1185">Reference proteome</keyword>
<gene>
    <name evidence="1" type="ORF">KIN_14450</name>
</gene>
<protein>
    <submittedName>
        <fullName evidence="1">Uncharacterized protein</fullName>
    </submittedName>
</protein>
<accession>A0A6N6JDE7</accession>
<dbReference type="AlphaFoldDB" id="A0A6N6JDE7"/>
<organism evidence="1 2">
    <name type="scientific">Litoreibacter roseus</name>
    <dbReference type="NCBI Taxonomy" id="2601869"/>
    <lineage>
        <taxon>Bacteria</taxon>
        <taxon>Pseudomonadati</taxon>
        <taxon>Pseudomonadota</taxon>
        <taxon>Alphaproteobacteria</taxon>
        <taxon>Rhodobacterales</taxon>
        <taxon>Roseobacteraceae</taxon>
        <taxon>Litoreibacter</taxon>
    </lineage>
</organism>
<reference evidence="1 2" key="1">
    <citation type="submission" date="2019-12" db="EMBL/GenBank/DDBJ databases">
        <title>Litoreibacter badius sp. nov., a novel bacteriochlorophyll a-containing bacterium in the genus Litoreibacter.</title>
        <authorList>
            <person name="Kanamuro M."/>
            <person name="Takabe Y."/>
            <person name="Mori K."/>
            <person name="Takaichi S."/>
            <person name="Hanada S."/>
        </authorList>
    </citation>
    <scope>NUCLEOTIDE SEQUENCE [LARGE SCALE GENOMIC DNA]</scope>
    <source>
        <strain evidence="1 2">K6</strain>
    </source>
</reference>
<sequence>MSGLWNALMAPGRAMHRRAERMKEQQQQFDTALKNLDLDRIVEGYEPRLTQKSLNSADWKTPWPTVELIEHERARIAQYLQRHWNKAGFPERPVFLVRAGMEKVWAKLQGRIHQSVFGRLELPPFFDLSRDPNGLILFEMTRHDTDQYGNEEWIGVKSRWIYGRKPPHFGDPLAYRKS</sequence>
<dbReference type="EMBL" id="BLJE01000002">
    <property type="protein sequence ID" value="GFE64371.1"/>
    <property type="molecule type" value="Genomic_DNA"/>
</dbReference>
<proteinExistence type="predicted"/>
<comment type="caution">
    <text evidence="1">The sequence shown here is derived from an EMBL/GenBank/DDBJ whole genome shotgun (WGS) entry which is preliminary data.</text>
</comment>
<evidence type="ECO:0000313" key="2">
    <source>
        <dbReference type="Proteomes" id="UP000436822"/>
    </source>
</evidence>
<evidence type="ECO:0000313" key="1">
    <source>
        <dbReference type="EMBL" id="GFE64371.1"/>
    </source>
</evidence>
<dbReference type="Proteomes" id="UP000436822">
    <property type="component" value="Unassembled WGS sequence"/>
</dbReference>
<name>A0A6N6JDE7_9RHOB</name>